<comment type="function">
    <text evidence="10">Mitochondrial glycine transporter that imports glycine into the mitochondrial matrix. Plays an important role in providing glycine for the first enzymatic step in heme biosynthesis, the condensation of glycine with succinyl-CoA to produce 5-aminolevulinate (ALA) in the miochondrial matrix.</text>
</comment>
<dbReference type="GO" id="GO:0005743">
    <property type="term" value="C:mitochondrial inner membrane"/>
    <property type="evidence" value="ECO:0007669"/>
    <property type="project" value="UniProtKB-SubCell"/>
</dbReference>
<keyword evidence="8 10" id="KW-0472">Membrane</keyword>
<name>A0A553PD83_TIGCA</name>
<comment type="similarity">
    <text evidence="10">Belongs to the mitochondrial carrier (TC 2.A.29) family. SLC25A38 subfamily.</text>
</comment>
<dbReference type="InterPro" id="IPR018108">
    <property type="entry name" value="MCP_transmembrane"/>
</dbReference>
<comment type="caution">
    <text evidence="12">The sequence shown here is derived from an EMBL/GenBank/DDBJ whole genome shotgun (WGS) entry which is preliminary data.</text>
</comment>
<dbReference type="Gene3D" id="1.50.40.10">
    <property type="entry name" value="Mitochondrial carrier domain"/>
    <property type="match status" value="2"/>
</dbReference>
<evidence type="ECO:0000256" key="3">
    <source>
        <dbReference type="ARBA" id="ARBA00022692"/>
    </source>
</evidence>
<comment type="catalytic activity">
    <reaction evidence="9 10">
        <text>glycine(in) = glycine(out)</text>
        <dbReference type="Rhea" id="RHEA:70715"/>
        <dbReference type="ChEBI" id="CHEBI:57305"/>
    </reaction>
</comment>
<evidence type="ECO:0000313" key="12">
    <source>
        <dbReference type="EMBL" id="TRY75636.1"/>
    </source>
</evidence>
<feature type="repeat" description="Solcar" evidence="11">
    <location>
        <begin position="256"/>
        <end position="340"/>
    </location>
</feature>
<comment type="subcellular location">
    <subcellularLocation>
        <location evidence="1">Membrane</location>
        <topology evidence="1">Multi-pass membrane protein</topology>
    </subcellularLocation>
    <subcellularLocation>
        <location evidence="10">Mitochondrion inner membrane</location>
        <topology evidence="10">Multi-pass membrane protein</topology>
    </subcellularLocation>
</comment>
<proteinExistence type="inferred from homology"/>
<dbReference type="GO" id="GO:1904983">
    <property type="term" value="P:glycine import into mitochondrion"/>
    <property type="evidence" value="ECO:0007669"/>
    <property type="project" value="UniProtKB-UniRule"/>
</dbReference>
<keyword evidence="13" id="KW-1185">Reference proteome</keyword>
<dbReference type="PANTHER" id="PTHR46181:SF3">
    <property type="entry name" value="MITOCHONDRIAL GLYCINE TRANSPORTER"/>
    <property type="match status" value="1"/>
</dbReference>
<accession>A0A553PD83</accession>
<evidence type="ECO:0000313" key="13">
    <source>
        <dbReference type="Proteomes" id="UP000318571"/>
    </source>
</evidence>
<protein>
    <recommendedName>
        <fullName evidence="10">Mitochondrial glycine transporter</fullName>
    </recommendedName>
    <alternativeName>
        <fullName evidence="10">Solute carrier family 25 member 38 homolog</fullName>
    </alternativeName>
</protein>
<gene>
    <name evidence="12" type="ORF">TCAL_04506</name>
</gene>
<dbReference type="PANTHER" id="PTHR46181">
    <property type="entry name" value="MITOCHONDRIAL GLYCINE TRANSPORTER"/>
    <property type="match status" value="1"/>
</dbReference>
<evidence type="ECO:0000256" key="4">
    <source>
        <dbReference type="ARBA" id="ARBA00022737"/>
    </source>
</evidence>
<evidence type="ECO:0000256" key="11">
    <source>
        <dbReference type="PROSITE-ProRule" id="PRU00282"/>
    </source>
</evidence>
<dbReference type="EMBL" id="VCGU01000005">
    <property type="protein sequence ID" value="TRY75636.1"/>
    <property type="molecule type" value="Genomic_DNA"/>
</dbReference>
<evidence type="ECO:0000256" key="1">
    <source>
        <dbReference type="ARBA" id="ARBA00004141"/>
    </source>
</evidence>
<keyword evidence="5 10" id="KW-0999">Mitochondrion inner membrane</keyword>
<dbReference type="OrthoDB" id="1924968at2759"/>
<evidence type="ECO:0000256" key="5">
    <source>
        <dbReference type="ARBA" id="ARBA00022792"/>
    </source>
</evidence>
<organism evidence="12 13">
    <name type="scientific">Tigriopus californicus</name>
    <name type="common">Marine copepod</name>
    <dbReference type="NCBI Taxonomy" id="6832"/>
    <lineage>
        <taxon>Eukaryota</taxon>
        <taxon>Metazoa</taxon>
        <taxon>Ecdysozoa</taxon>
        <taxon>Arthropoda</taxon>
        <taxon>Crustacea</taxon>
        <taxon>Multicrustacea</taxon>
        <taxon>Hexanauplia</taxon>
        <taxon>Copepoda</taxon>
        <taxon>Harpacticoida</taxon>
        <taxon>Harpacticidae</taxon>
        <taxon>Tigriopus</taxon>
    </lineage>
</organism>
<sequence>MSHRLIPFSLVLTSTPHQTDPQARFFSEVIPPLKAKMDIATNPVMKSFLAGSLSGTFSTILFQPLDLVKTRIQNHHQYATANHALASSATSGGRLVHSLSMFSVVRQVLKSEHITGLWRGIIPSVTRTVPGVGLYFSSLHWLKTHVANGNDKPSPLQAIALGMTARCIAGTLVIPITVIKTRFESGTYQYKKMSQAFVQIYAREGVRGLCCGLIPTLVRDAPFSGLYLMFYTQLKQQVIPRLALSGPDNGPINGSKAALSHFSCGILAGFFASMVTHPADVVKTKMQLDPKRFNSVSITLQQILRTSGPRGLMVGLAPRMLRRTLMSALAWTVYEEIMRQVGLK</sequence>
<evidence type="ECO:0000256" key="8">
    <source>
        <dbReference type="ARBA" id="ARBA00023136"/>
    </source>
</evidence>
<dbReference type="HAMAP" id="MF_03064">
    <property type="entry name" value="SLC25A38"/>
    <property type="match status" value="1"/>
</dbReference>
<evidence type="ECO:0000256" key="7">
    <source>
        <dbReference type="ARBA" id="ARBA00023128"/>
    </source>
</evidence>
<dbReference type="STRING" id="6832.A0A553PD83"/>
<evidence type="ECO:0000256" key="2">
    <source>
        <dbReference type="ARBA" id="ARBA00022448"/>
    </source>
</evidence>
<keyword evidence="3 10" id="KW-0812">Transmembrane</keyword>
<evidence type="ECO:0000256" key="6">
    <source>
        <dbReference type="ARBA" id="ARBA00022989"/>
    </source>
</evidence>
<evidence type="ECO:0000256" key="10">
    <source>
        <dbReference type="HAMAP-Rule" id="MF_03064"/>
    </source>
</evidence>
<dbReference type="SUPFAM" id="SSF103506">
    <property type="entry name" value="Mitochondrial carrier"/>
    <property type="match status" value="1"/>
</dbReference>
<keyword evidence="6 10" id="KW-1133">Transmembrane helix</keyword>
<dbReference type="AlphaFoldDB" id="A0A553PD83"/>
<feature type="repeat" description="Solcar" evidence="11">
    <location>
        <begin position="153"/>
        <end position="237"/>
    </location>
</feature>
<dbReference type="InterPro" id="IPR030847">
    <property type="entry name" value="Hem25/SLC25A38"/>
</dbReference>
<dbReference type="Proteomes" id="UP000318571">
    <property type="component" value="Chromosome 2"/>
</dbReference>
<dbReference type="OMA" id="WGIYEEL"/>
<dbReference type="Pfam" id="PF00153">
    <property type="entry name" value="Mito_carr"/>
    <property type="match status" value="3"/>
</dbReference>
<reference evidence="12 13" key="1">
    <citation type="journal article" date="2018" name="Nat. Ecol. Evol.">
        <title>Genomic signatures of mitonuclear coevolution across populations of Tigriopus californicus.</title>
        <authorList>
            <person name="Barreto F.S."/>
            <person name="Watson E.T."/>
            <person name="Lima T.G."/>
            <person name="Willett C.S."/>
            <person name="Edmands S."/>
            <person name="Li W."/>
            <person name="Burton R.S."/>
        </authorList>
    </citation>
    <scope>NUCLEOTIDE SEQUENCE [LARGE SCALE GENOMIC DNA]</scope>
    <source>
        <strain evidence="12 13">San Diego</strain>
    </source>
</reference>
<dbReference type="InterPro" id="IPR023395">
    <property type="entry name" value="MCP_dom_sf"/>
</dbReference>
<dbReference type="PROSITE" id="PS50920">
    <property type="entry name" value="SOLCAR"/>
    <property type="match status" value="3"/>
</dbReference>
<keyword evidence="7 10" id="KW-0496">Mitochondrion</keyword>
<keyword evidence="2 10" id="KW-0813">Transport</keyword>
<dbReference type="GO" id="GO:0015187">
    <property type="term" value="F:glycine transmembrane transporter activity"/>
    <property type="evidence" value="ECO:0007669"/>
    <property type="project" value="UniProtKB-UniRule"/>
</dbReference>
<feature type="repeat" description="Solcar" evidence="11">
    <location>
        <begin position="42"/>
        <end position="145"/>
    </location>
</feature>
<keyword evidence="4 10" id="KW-0677">Repeat</keyword>
<evidence type="ECO:0000256" key="9">
    <source>
        <dbReference type="ARBA" id="ARBA00034060"/>
    </source>
</evidence>